<dbReference type="CDD" id="cd01541">
    <property type="entry name" value="PBP1_AraR"/>
    <property type="match status" value="1"/>
</dbReference>
<dbReference type="RefSeq" id="WP_117493537.1">
    <property type="nucleotide sequence ID" value="NZ_CAUAFM010000084.1"/>
</dbReference>
<dbReference type="EMBL" id="QVLX01000004">
    <property type="protein sequence ID" value="RGE87021.1"/>
    <property type="molecule type" value="Genomic_DNA"/>
</dbReference>
<gene>
    <name evidence="5" type="ORF">DW016_08765</name>
</gene>
<evidence type="ECO:0000256" key="2">
    <source>
        <dbReference type="ARBA" id="ARBA00023125"/>
    </source>
</evidence>
<dbReference type="GO" id="GO:0003700">
    <property type="term" value="F:DNA-binding transcription factor activity"/>
    <property type="evidence" value="ECO:0007669"/>
    <property type="project" value="InterPro"/>
</dbReference>
<dbReference type="InterPro" id="IPR046335">
    <property type="entry name" value="LacI/GalR-like_sensor"/>
</dbReference>
<dbReference type="SUPFAM" id="SSF53822">
    <property type="entry name" value="Periplasmic binding protein-like I"/>
    <property type="match status" value="1"/>
</dbReference>
<evidence type="ECO:0000256" key="3">
    <source>
        <dbReference type="ARBA" id="ARBA00023163"/>
    </source>
</evidence>
<dbReference type="OrthoDB" id="9813468at2"/>
<dbReference type="Proteomes" id="UP000261080">
    <property type="component" value="Unassembled WGS sequence"/>
</dbReference>
<dbReference type="AlphaFoldDB" id="A0A3E3K244"/>
<accession>A0A3E3K244</accession>
<dbReference type="PROSITE" id="PS50949">
    <property type="entry name" value="HTH_GNTR"/>
    <property type="match status" value="1"/>
</dbReference>
<dbReference type="Gene3D" id="1.10.10.10">
    <property type="entry name" value="Winged helix-like DNA-binding domain superfamily/Winged helix DNA-binding domain"/>
    <property type="match status" value="1"/>
</dbReference>
<proteinExistence type="predicted"/>
<dbReference type="InterPro" id="IPR036388">
    <property type="entry name" value="WH-like_DNA-bd_sf"/>
</dbReference>
<organism evidence="5 6">
    <name type="scientific">Sellimonas intestinalis</name>
    <dbReference type="NCBI Taxonomy" id="1653434"/>
    <lineage>
        <taxon>Bacteria</taxon>
        <taxon>Bacillati</taxon>
        <taxon>Bacillota</taxon>
        <taxon>Clostridia</taxon>
        <taxon>Lachnospirales</taxon>
        <taxon>Lachnospiraceae</taxon>
        <taxon>Sellimonas</taxon>
    </lineage>
</organism>
<evidence type="ECO:0000256" key="1">
    <source>
        <dbReference type="ARBA" id="ARBA00023015"/>
    </source>
</evidence>
<name>A0A3E3K244_9FIRM</name>
<dbReference type="InterPro" id="IPR028082">
    <property type="entry name" value="Peripla_BP_I"/>
</dbReference>
<evidence type="ECO:0000313" key="5">
    <source>
        <dbReference type="EMBL" id="RGE87021.1"/>
    </source>
</evidence>
<feature type="domain" description="HTH gntR-type" evidence="4">
    <location>
        <begin position="2"/>
        <end position="70"/>
    </location>
</feature>
<comment type="caution">
    <text evidence="5">The sequence shown here is derived from an EMBL/GenBank/DDBJ whole genome shotgun (WGS) entry which is preliminary data.</text>
</comment>
<dbReference type="SMART" id="SM00345">
    <property type="entry name" value="HTH_GNTR"/>
    <property type="match status" value="1"/>
</dbReference>
<dbReference type="PANTHER" id="PTHR30146">
    <property type="entry name" value="LACI-RELATED TRANSCRIPTIONAL REPRESSOR"/>
    <property type="match status" value="1"/>
</dbReference>
<dbReference type="CDD" id="cd07377">
    <property type="entry name" value="WHTH_GntR"/>
    <property type="match status" value="1"/>
</dbReference>
<protein>
    <submittedName>
        <fullName evidence="5">GntR family transcriptional regulator</fullName>
    </submittedName>
</protein>
<dbReference type="SUPFAM" id="SSF46785">
    <property type="entry name" value="Winged helix' DNA-binding domain"/>
    <property type="match status" value="1"/>
</dbReference>
<dbReference type="Pfam" id="PF00392">
    <property type="entry name" value="GntR"/>
    <property type="match status" value="1"/>
</dbReference>
<dbReference type="InterPro" id="IPR033532">
    <property type="entry name" value="AraR_ligand_bind_dom"/>
</dbReference>
<dbReference type="PANTHER" id="PTHR30146:SF150">
    <property type="entry name" value="ARABINOSE METABOLISM TRANSCRIPTIONAL REPRESSOR"/>
    <property type="match status" value="1"/>
</dbReference>
<dbReference type="InterPro" id="IPR036390">
    <property type="entry name" value="WH_DNA-bd_sf"/>
</dbReference>
<sequence length="358" mass="40823">MQKKYEEVIAWIRGELREGRLKQGDKLPSENMLKKRFHVSRQTVRKALSVLEEEQITRSVRGSGTYIEIGKRQRKRSMRIAVMTTYADVYIFPLIVKEIGRVLSDEGFLLQIAVSNNAIEKERMILKDFIREKSIDGLIAETTKSGIPNPNLKLYKELERMGVPILFINSFYPELDIPHISLDDREAGRMVTQHLLDCGHMNIAGIFKGDDGQGHQRYAGYVDALMEADIKVKGKQVIWIDSDEIEEMRDDCGRVLKRIKGCTACVCYNDEVANKMVGICMDQGIRIPEDLSIIGIDDSDLSRFCEIPFTSARNPVRDLGRIAAEMMIGRIRGFTEIETVELEPELIMRSSVKVINHI</sequence>
<keyword evidence="1" id="KW-0805">Transcription regulation</keyword>
<dbReference type="GO" id="GO:0000976">
    <property type="term" value="F:transcription cis-regulatory region binding"/>
    <property type="evidence" value="ECO:0007669"/>
    <property type="project" value="TreeGrafter"/>
</dbReference>
<evidence type="ECO:0000313" key="6">
    <source>
        <dbReference type="Proteomes" id="UP000261080"/>
    </source>
</evidence>
<keyword evidence="3" id="KW-0804">Transcription</keyword>
<evidence type="ECO:0000259" key="4">
    <source>
        <dbReference type="PROSITE" id="PS50949"/>
    </source>
</evidence>
<dbReference type="InterPro" id="IPR000524">
    <property type="entry name" value="Tscrpt_reg_HTH_GntR"/>
</dbReference>
<dbReference type="Pfam" id="PF13377">
    <property type="entry name" value="Peripla_BP_3"/>
    <property type="match status" value="1"/>
</dbReference>
<dbReference type="Gene3D" id="3.40.50.2300">
    <property type="match status" value="2"/>
</dbReference>
<keyword evidence="2" id="KW-0238">DNA-binding</keyword>
<dbReference type="PRINTS" id="PR00035">
    <property type="entry name" value="HTHGNTR"/>
</dbReference>
<keyword evidence="6" id="KW-1185">Reference proteome</keyword>
<reference evidence="5 6" key="1">
    <citation type="submission" date="2018-08" db="EMBL/GenBank/DDBJ databases">
        <title>A genome reference for cultivated species of the human gut microbiota.</title>
        <authorList>
            <person name="Zou Y."/>
            <person name="Xue W."/>
            <person name="Luo G."/>
        </authorList>
    </citation>
    <scope>NUCLEOTIDE SEQUENCE [LARGE SCALE GENOMIC DNA]</scope>
    <source>
        <strain evidence="5 6">AF37-2AT</strain>
    </source>
</reference>